<evidence type="ECO:0000259" key="2">
    <source>
        <dbReference type="Pfam" id="PF05378"/>
    </source>
</evidence>
<dbReference type="InterPro" id="IPR002821">
    <property type="entry name" value="Hydantoinase_A"/>
</dbReference>
<evidence type="ECO:0000313" key="3">
    <source>
        <dbReference type="EMBL" id="NHN84146.1"/>
    </source>
</evidence>
<dbReference type="InterPro" id="IPR045079">
    <property type="entry name" value="Oxoprolinase-like"/>
</dbReference>
<dbReference type="SUPFAM" id="SSF53067">
    <property type="entry name" value="Actin-like ATPase domain"/>
    <property type="match status" value="1"/>
</dbReference>
<gene>
    <name evidence="3" type="ORF">GOB93_05740</name>
</gene>
<dbReference type="Pfam" id="PF01968">
    <property type="entry name" value="Hydantoinase_A"/>
    <property type="match status" value="1"/>
</dbReference>
<dbReference type="PANTHER" id="PTHR11365">
    <property type="entry name" value="5-OXOPROLINASE RELATED"/>
    <property type="match status" value="1"/>
</dbReference>
<feature type="domain" description="Hydantoinase A/oxoprolinase" evidence="1">
    <location>
        <begin position="206"/>
        <end position="502"/>
    </location>
</feature>
<name>A0ABX0JLB5_9PROT</name>
<evidence type="ECO:0000313" key="4">
    <source>
        <dbReference type="Proteomes" id="UP000635278"/>
    </source>
</evidence>
<comment type="caution">
    <text evidence="3">The sequence shown here is derived from an EMBL/GenBank/DDBJ whole genome shotgun (WGS) entry which is preliminary data.</text>
</comment>
<sequence length="688" mass="73557">MSPTEYRIGCDIGGSFTDFILYDASTGAVVTLKVATTPDAPEQGLTAGIDHLARQHAALPTSLKTLIHGTTLVINAILERKGARTALLTTAGFRDVIETRREIRYDIYDIRQIFPTPVIPRNLRIGVAGRIASDGTEIQPPDPCEVKTVLRRLADDGIESVAVCFINSYANPDHERQIAAIAEQAAPFLSLSLSSEVLPEVREFERFSTTALNAYVKQKVDRYLAGVEDALASRGFSVPLYLMQSGGGIVTALTARHSPVRLAESGPVGGVLATRDLARLAGYPDALAFDMGGTTAKACLIRKGEMPVTSHYEVDRVHRFKRGSGTPLAVPTVDLIEIGAGGGSIARIDDLGRLRVGPDSAAADPGPACFGRGGVLPTVTDANLLLGYLDPADFVASGIVLDPNAAYTAVQRSIADPLGIPVLQAAAAIIEIVNESMSQAARIYSAENAGDLSASVMVAFGGGGPLHAVDVARKLKMPRVIVPEAAGVFSALGFLMAAPRYETSRSYPRRLDQITDDMLTGIFDELRLQAEAVVAGAAPGAPQSHSLLADLRYVGQGHQLRVRIEQSERRIIADAFRRDYFDIYGYCCDDINIEIVTLRVEACADLPGPAFRPLSHSDEPAEGERLAWDDAAGAMIPHRTLEFAAIRAPLEGPALVSQRGAVVRIARGCRALRHDRGWLEITMEAGPS</sequence>
<protein>
    <submittedName>
        <fullName evidence="3">Hydantoinase/oxoprolinase family protein</fullName>
    </submittedName>
</protein>
<dbReference type="EMBL" id="WOTB01000005">
    <property type="protein sequence ID" value="NHN84146.1"/>
    <property type="molecule type" value="Genomic_DNA"/>
</dbReference>
<dbReference type="RefSeq" id="WP_173582526.1">
    <property type="nucleotide sequence ID" value="NZ_WOTB01000005.1"/>
</dbReference>
<dbReference type="Proteomes" id="UP000635278">
    <property type="component" value="Unassembled WGS sequence"/>
</dbReference>
<evidence type="ECO:0000259" key="1">
    <source>
        <dbReference type="Pfam" id="PF01968"/>
    </source>
</evidence>
<keyword evidence="4" id="KW-1185">Reference proteome</keyword>
<dbReference type="PANTHER" id="PTHR11365:SF23">
    <property type="entry name" value="HYPOTHETICAL 5-OXOPROLINASE (EUROFUNG)-RELATED"/>
    <property type="match status" value="1"/>
</dbReference>
<accession>A0ABX0JLB5</accession>
<dbReference type="InterPro" id="IPR043129">
    <property type="entry name" value="ATPase_NBD"/>
</dbReference>
<dbReference type="InterPro" id="IPR008040">
    <property type="entry name" value="Hydant_A_N"/>
</dbReference>
<feature type="domain" description="Hydantoinase/oxoprolinase N-terminal" evidence="2">
    <location>
        <begin position="7"/>
        <end position="184"/>
    </location>
</feature>
<organism evidence="3 4">
    <name type="scientific">Acetobacter musti</name>
    <dbReference type="NCBI Taxonomy" id="864732"/>
    <lineage>
        <taxon>Bacteria</taxon>
        <taxon>Pseudomonadati</taxon>
        <taxon>Pseudomonadota</taxon>
        <taxon>Alphaproteobacteria</taxon>
        <taxon>Acetobacterales</taxon>
        <taxon>Acetobacteraceae</taxon>
        <taxon>Acetobacter</taxon>
    </lineage>
</organism>
<proteinExistence type="predicted"/>
<reference evidence="3 4" key="1">
    <citation type="journal article" date="2020" name="Int. J. Syst. Evol. Microbiol.">
        <title>Novel acetic acid bacteria from cider fermentations: Acetobacter conturbans sp. nov. and Acetobacter fallax sp. nov.</title>
        <authorList>
            <person name="Sombolestani A.S."/>
            <person name="Cleenwerck I."/>
            <person name="Cnockaert M."/>
            <person name="Borremans W."/>
            <person name="Wieme A.D."/>
            <person name="De Vuyst L."/>
            <person name="Vandamme P."/>
        </authorList>
    </citation>
    <scope>NUCLEOTIDE SEQUENCE [LARGE SCALE GENOMIC DNA]</scope>
    <source>
        <strain evidence="3 4">LMG 30640</strain>
    </source>
</reference>
<dbReference type="Pfam" id="PF05378">
    <property type="entry name" value="Hydant_A_N"/>
    <property type="match status" value="1"/>
</dbReference>